<organism evidence="6 7">
    <name type="scientific">Cladorrhinum samala</name>
    <dbReference type="NCBI Taxonomy" id="585594"/>
    <lineage>
        <taxon>Eukaryota</taxon>
        <taxon>Fungi</taxon>
        <taxon>Dikarya</taxon>
        <taxon>Ascomycota</taxon>
        <taxon>Pezizomycotina</taxon>
        <taxon>Sordariomycetes</taxon>
        <taxon>Sordariomycetidae</taxon>
        <taxon>Sordariales</taxon>
        <taxon>Podosporaceae</taxon>
        <taxon>Cladorrhinum</taxon>
    </lineage>
</organism>
<evidence type="ECO:0000256" key="3">
    <source>
        <dbReference type="SAM" id="MobiDB-lite"/>
    </source>
</evidence>
<name>A0AAV9HZV5_9PEZI</name>
<keyword evidence="4" id="KW-0472">Membrane</keyword>
<feature type="region of interest" description="Disordered" evidence="3">
    <location>
        <begin position="556"/>
        <end position="579"/>
    </location>
</feature>
<evidence type="ECO:0000256" key="4">
    <source>
        <dbReference type="SAM" id="Phobius"/>
    </source>
</evidence>
<dbReference type="AlphaFoldDB" id="A0AAV9HZV5"/>
<comment type="similarity">
    <text evidence="1">Belongs to the peptidase A1 family.</text>
</comment>
<dbReference type="InterPro" id="IPR033121">
    <property type="entry name" value="PEPTIDASE_A1"/>
</dbReference>
<dbReference type="Proteomes" id="UP001321749">
    <property type="component" value="Unassembled WGS sequence"/>
</dbReference>
<evidence type="ECO:0000313" key="7">
    <source>
        <dbReference type="Proteomes" id="UP001321749"/>
    </source>
</evidence>
<feature type="region of interest" description="Disordered" evidence="3">
    <location>
        <begin position="593"/>
        <end position="613"/>
    </location>
</feature>
<dbReference type="PANTHER" id="PTHR47966">
    <property type="entry name" value="BETA-SITE APP-CLEAVING ENZYME, ISOFORM A-RELATED"/>
    <property type="match status" value="1"/>
</dbReference>
<evidence type="ECO:0000313" key="6">
    <source>
        <dbReference type="EMBL" id="KAK4466323.1"/>
    </source>
</evidence>
<reference evidence="6" key="2">
    <citation type="submission" date="2023-06" db="EMBL/GenBank/DDBJ databases">
        <authorList>
            <consortium name="Lawrence Berkeley National Laboratory"/>
            <person name="Mondo S.J."/>
            <person name="Hensen N."/>
            <person name="Bonometti L."/>
            <person name="Westerberg I."/>
            <person name="Brannstrom I.O."/>
            <person name="Guillou S."/>
            <person name="Cros-Aarteil S."/>
            <person name="Calhoun S."/>
            <person name="Haridas S."/>
            <person name="Kuo A."/>
            <person name="Pangilinan J."/>
            <person name="Riley R."/>
            <person name="Labutti K."/>
            <person name="Andreopoulos B."/>
            <person name="Lipzen A."/>
            <person name="Chen C."/>
            <person name="Yanf M."/>
            <person name="Daum C."/>
            <person name="Ng V."/>
            <person name="Clum A."/>
            <person name="Steindorff A."/>
            <person name="Ohm R."/>
            <person name="Martin F."/>
            <person name="Silar P."/>
            <person name="Natvig D."/>
            <person name="Lalanne C."/>
            <person name="Gautier V."/>
            <person name="Ament-Velasquez S.L."/>
            <person name="Kruys A."/>
            <person name="Hutchinson M.I."/>
            <person name="Powell A.J."/>
            <person name="Barry K."/>
            <person name="Miller A.N."/>
            <person name="Grigoriev I.V."/>
            <person name="Debuchy R."/>
            <person name="Gladieux P."/>
            <person name="Thoren M.H."/>
            <person name="Johannesson H."/>
        </authorList>
    </citation>
    <scope>NUCLEOTIDE SEQUENCE</scope>
    <source>
        <strain evidence="6">PSN324</strain>
    </source>
</reference>
<keyword evidence="4" id="KW-0812">Transmembrane</keyword>
<gene>
    <name evidence="6" type="ORF">QBC42DRAFT_343126</name>
</gene>
<feature type="compositionally biased region" description="Gly residues" evidence="3">
    <location>
        <begin position="631"/>
        <end position="641"/>
    </location>
</feature>
<evidence type="ECO:0000259" key="5">
    <source>
        <dbReference type="PROSITE" id="PS51767"/>
    </source>
</evidence>
<dbReference type="SUPFAM" id="SSF50630">
    <property type="entry name" value="Acid proteases"/>
    <property type="match status" value="1"/>
</dbReference>
<dbReference type="PANTHER" id="PTHR47966:SF73">
    <property type="entry name" value="PEPTIDASE A1 DOMAIN-CONTAINING PROTEIN"/>
    <property type="match status" value="1"/>
</dbReference>
<sequence length="668" mass="70995">MLIGNGLTSPNHSRLAGDRYEHVHQFPRELEPCQGLVQNERSMSLVLLLRSAALYLLFATAAHAHILVPFSRQRNIAGRSADGTTPAGVPVVASGHVFVVNVTVGTPPQPLSLLLSPSSPHTWVPKAEVMSCLTGVDPLAGFQSSDVSGSACKWGSFSQSKSSTARSAEQIYLDFVVASTSTINFSGINITDTLRLGDIEVEDLSLGLVDSVSNQQYIGMLGLGNDATTNFPRPSSRQRPNFIDRLVTSGKIVSQAYSIWLNDPEGASGSLLLGAVDTSRYEGDLVRLSSVEPYDVFPSAFAVNMSSVNVDEPKQDYKYEGPNLAFSISPAETYSYLPDALADGVTAAAGATWDTGLQRITIPCDAGSKNPKTNFRFQLEGPAGPVLNVRLADLVVPREITNWETAYNSLASIPKGTCLFGIQKYQDLRDGRALQYNIGSSLLRRTYMVFDAVNKEVALAPVKAGAAEQAPVVVPFENQGARTPSSKLYCTAGDACPDESTAAGASTVDPSKKPKSQKWKSIVIGVCVPVGLLAILIPVAYVLFMRRRKRQAEAREQWAAKNRNQGGSADSIDEEDSFREDEFGVKVTVSVSSKVSMAKPPSPPRSPGLTGTFPVIPEERKAQFWGDAVLGAGGSGSGGSKSGSETSLSIPSGSGGGGAGGRKEAWVN</sequence>
<feature type="region of interest" description="Disordered" evidence="3">
    <location>
        <begin position="627"/>
        <end position="668"/>
    </location>
</feature>
<dbReference type="PRINTS" id="PR00792">
    <property type="entry name" value="PEPSIN"/>
</dbReference>
<feature type="transmembrane region" description="Helical" evidence="4">
    <location>
        <begin position="522"/>
        <end position="544"/>
    </location>
</feature>
<keyword evidence="2" id="KW-1015">Disulfide bond</keyword>
<dbReference type="PROSITE" id="PS51767">
    <property type="entry name" value="PEPTIDASE_A1"/>
    <property type="match status" value="1"/>
</dbReference>
<comment type="caution">
    <text evidence="6">The sequence shown here is derived from an EMBL/GenBank/DDBJ whole genome shotgun (WGS) entry which is preliminary data.</text>
</comment>
<dbReference type="GO" id="GO:0006508">
    <property type="term" value="P:proteolysis"/>
    <property type="evidence" value="ECO:0007669"/>
    <property type="project" value="InterPro"/>
</dbReference>
<proteinExistence type="inferred from homology"/>
<keyword evidence="4" id="KW-1133">Transmembrane helix</keyword>
<keyword evidence="7" id="KW-1185">Reference proteome</keyword>
<dbReference type="GO" id="GO:0004190">
    <property type="term" value="F:aspartic-type endopeptidase activity"/>
    <property type="evidence" value="ECO:0007669"/>
    <property type="project" value="InterPro"/>
</dbReference>
<evidence type="ECO:0000256" key="2">
    <source>
        <dbReference type="PIRSR" id="PIRSR601461-2"/>
    </source>
</evidence>
<evidence type="ECO:0000256" key="1">
    <source>
        <dbReference type="ARBA" id="ARBA00007447"/>
    </source>
</evidence>
<dbReference type="InterPro" id="IPR021109">
    <property type="entry name" value="Peptidase_aspartic_dom_sf"/>
</dbReference>
<dbReference type="Gene3D" id="2.40.70.10">
    <property type="entry name" value="Acid Proteases"/>
    <property type="match status" value="2"/>
</dbReference>
<dbReference type="Pfam" id="PF00026">
    <property type="entry name" value="Asp"/>
    <property type="match status" value="1"/>
</dbReference>
<protein>
    <submittedName>
        <fullName evidence="6">Aspartic peptidase domain-containing protein</fullName>
    </submittedName>
</protein>
<feature type="domain" description="Peptidase A1" evidence="5">
    <location>
        <begin position="98"/>
        <end position="460"/>
    </location>
</feature>
<dbReference type="InterPro" id="IPR001461">
    <property type="entry name" value="Aspartic_peptidase_A1"/>
</dbReference>
<accession>A0AAV9HZV5</accession>
<dbReference type="EMBL" id="MU864932">
    <property type="protein sequence ID" value="KAK4466323.1"/>
    <property type="molecule type" value="Genomic_DNA"/>
</dbReference>
<reference evidence="6" key="1">
    <citation type="journal article" date="2023" name="Mol. Phylogenet. Evol.">
        <title>Genome-scale phylogeny and comparative genomics of the fungal order Sordariales.</title>
        <authorList>
            <person name="Hensen N."/>
            <person name="Bonometti L."/>
            <person name="Westerberg I."/>
            <person name="Brannstrom I.O."/>
            <person name="Guillou S."/>
            <person name="Cros-Aarteil S."/>
            <person name="Calhoun S."/>
            <person name="Haridas S."/>
            <person name="Kuo A."/>
            <person name="Mondo S."/>
            <person name="Pangilinan J."/>
            <person name="Riley R."/>
            <person name="LaButti K."/>
            <person name="Andreopoulos B."/>
            <person name="Lipzen A."/>
            <person name="Chen C."/>
            <person name="Yan M."/>
            <person name="Daum C."/>
            <person name="Ng V."/>
            <person name="Clum A."/>
            <person name="Steindorff A."/>
            <person name="Ohm R.A."/>
            <person name="Martin F."/>
            <person name="Silar P."/>
            <person name="Natvig D.O."/>
            <person name="Lalanne C."/>
            <person name="Gautier V."/>
            <person name="Ament-Velasquez S.L."/>
            <person name="Kruys A."/>
            <person name="Hutchinson M.I."/>
            <person name="Powell A.J."/>
            <person name="Barry K."/>
            <person name="Miller A.N."/>
            <person name="Grigoriev I.V."/>
            <person name="Debuchy R."/>
            <person name="Gladieux P."/>
            <person name="Hiltunen Thoren M."/>
            <person name="Johannesson H."/>
        </authorList>
    </citation>
    <scope>NUCLEOTIDE SEQUENCE</scope>
    <source>
        <strain evidence="6">PSN324</strain>
    </source>
</reference>
<feature type="disulfide bond" evidence="2">
    <location>
        <begin position="364"/>
        <end position="418"/>
    </location>
</feature>